<dbReference type="RefSeq" id="WP_055664148.1">
    <property type="nucleotide sequence ID" value="NZ_CYPR01000185.1"/>
</dbReference>
<gene>
    <name evidence="2" type="ORF">JSE7799_02772</name>
</gene>
<evidence type="ECO:0000256" key="1">
    <source>
        <dbReference type="SAM" id="SignalP"/>
    </source>
</evidence>
<feature type="chain" id="PRO_5005810018" evidence="1">
    <location>
        <begin position="19"/>
        <end position="100"/>
    </location>
</feature>
<dbReference type="AlphaFoldDB" id="A0A0M7BDT1"/>
<dbReference type="Proteomes" id="UP000049455">
    <property type="component" value="Unassembled WGS sequence"/>
</dbReference>
<feature type="signal peptide" evidence="1">
    <location>
        <begin position="1"/>
        <end position="18"/>
    </location>
</feature>
<keyword evidence="1" id="KW-0732">Signal</keyword>
<accession>A0A0M7BDT1</accession>
<dbReference type="EMBL" id="CYPR01000185">
    <property type="protein sequence ID" value="CUH40043.1"/>
    <property type="molecule type" value="Genomic_DNA"/>
</dbReference>
<evidence type="ECO:0000313" key="3">
    <source>
        <dbReference type="Proteomes" id="UP000049455"/>
    </source>
</evidence>
<organism evidence="2 3">
    <name type="scientific">Jannaschia seosinensis</name>
    <dbReference type="NCBI Taxonomy" id="313367"/>
    <lineage>
        <taxon>Bacteria</taxon>
        <taxon>Pseudomonadati</taxon>
        <taxon>Pseudomonadota</taxon>
        <taxon>Alphaproteobacteria</taxon>
        <taxon>Rhodobacterales</taxon>
        <taxon>Roseobacteraceae</taxon>
        <taxon>Jannaschia</taxon>
    </lineage>
</organism>
<protein>
    <submittedName>
        <fullName evidence="2">Uncharacterized protein</fullName>
    </submittedName>
</protein>
<keyword evidence="3" id="KW-1185">Reference proteome</keyword>
<evidence type="ECO:0000313" key="2">
    <source>
        <dbReference type="EMBL" id="CUH40043.1"/>
    </source>
</evidence>
<proteinExistence type="predicted"/>
<name>A0A0M7BDT1_9RHOB</name>
<reference evidence="2 3" key="1">
    <citation type="submission" date="2015-09" db="EMBL/GenBank/DDBJ databases">
        <authorList>
            <person name="Jackson K.R."/>
            <person name="Lunt B.L."/>
            <person name="Fisher J.N.B."/>
            <person name="Gardner A.V."/>
            <person name="Bailey M.E."/>
            <person name="Deus L.M."/>
            <person name="Earl A.S."/>
            <person name="Gibby P.D."/>
            <person name="Hartmann K.A."/>
            <person name="Liu J.E."/>
            <person name="Manci A.M."/>
            <person name="Nielsen D.A."/>
            <person name="Solomon M.B."/>
            <person name="Breakwell D.P."/>
            <person name="Burnett S.H."/>
            <person name="Grose J.H."/>
        </authorList>
    </citation>
    <scope>NUCLEOTIDE SEQUENCE [LARGE SCALE GENOMIC DNA]</scope>
    <source>
        <strain evidence="2 3">CECT 7799</strain>
    </source>
</reference>
<sequence>MTRTLIAALLLVGAPAVAQDYDCPPDVPADDPRCVPTAGLASQAYNIGDRLDEDVPLDPADREDVPPLMPGEAFAEVENLLMRVMIDGRIIMDVIDTEAR</sequence>
<dbReference type="OrthoDB" id="7666115at2"/>